<dbReference type="Gene3D" id="1.10.630.10">
    <property type="entry name" value="Cytochrome P450"/>
    <property type="match status" value="1"/>
</dbReference>
<dbReference type="PANTHER" id="PTHR24305">
    <property type="entry name" value="CYTOCHROME P450"/>
    <property type="match status" value="1"/>
</dbReference>
<dbReference type="AlphaFoldDB" id="A0A3M2SBC7"/>
<dbReference type="Proteomes" id="UP000277212">
    <property type="component" value="Unassembled WGS sequence"/>
</dbReference>
<organism evidence="9 10">
    <name type="scientific">Fusarium kuroshium</name>
    <dbReference type="NCBI Taxonomy" id="2010991"/>
    <lineage>
        <taxon>Eukaryota</taxon>
        <taxon>Fungi</taxon>
        <taxon>Dikarya</taxon>
        <taxon>Ascomycota</taxon>
        <taxon>Pezizomycotina</taxon>
        <taxon>Sordariomycetes</taxon>
        <taxon>Hypocreomycetidae</taxon>
        <taxon>Hypocreales</taxon>
        <taxon>Nectriaceae</taxon>
        <taxon>Fusarium</taxon>
        <taxon>Fusarium solani species complex</taxon>
    </lineage>
</organism>
<dbReference type="PROSITE" id="PS00086">
    <property type="entry name" value="CYTOCHROME_P450"/>
    <property type="match status" value="1"/>
</dbReference>
<evidence type="ECO:0000313" key="10">
    <source>
        <dbReference type="Proteomes" id="UP000277212"/>
    </source>
</evidence>
<sequence length="533" mass="60748">MTSFAITIALSVLSLLLIKYFILDPLVLSPLSRVPGPKAFALIKWRLGYEDWRGTRTRTIQHLHSKYGPAVRIGPNEVSFNSLTALKTVYGPGSRYGRTAFYRMFDVYGEQNLFTFHSMEEHGSRKKLLSHAYSKSIVLKAPTTQLVEEKTRQYMELIDGEPDHVSDIFHTLHYYSLDNITSFIYGKHGSTSALLGSGTDRALISDIMHPSRRKLSWCLVHMPSITKWMYARTGLMRQLVKPFLPMQQPTTYTGIRKFALQAFHNFQTDAEAFKPSGKTNGKERSILAHLWQHHQTQKTNGMKDMQVASECADHFLAGIDTTSDTLMFLIWSLSLPENQRFQDKLRDEVFALPADSLNQHGYPKAEESDRCTYLHAIIKETLRLYAPLPSSEPRSVNTVSVVDGYQIPADTVVSMSPYILHRNPQVFKDPLEFNPDRWIGSDATELNRWFWAFSSGGRMCIGMHLAMAEMTTLIATLYREYQTSIAPEFENATPGITARVEVFYDERFPKLQVNSSLFASELILIHLARRILA</sequence>
<keyword evidence="8" id="KW-0560">Oxidoreductase</keyword>
<reference evidence="9 10" key="1">
    <citation type="submission" date="2017-06" db="EMBL/GenBank/DDBJ databases">
        <title>Comparative genomic analysis of Ambrosia Fusariam Clade fungi.</title>
        <authorList>
            <person name="Stajich J.E."/>
            <person name="Carrillo J."/>
            <person name="Kijimoto T."/>
            <person name="Eskalen A."/>
            <person name="O'Donnell K."/>
            <person name="Kasson M."/>
        </authorList>
    </citation>
    <scope>NUCLEOTIDE SEQUENCE [LARGE SCALE GENOMIC DNA]</scope>
    <source>
        <strain evidence="9">UCR3666</strain>
    </source>
</reference>
<dbReference type="PRINTS" id="PR00465">
    <property type="entry name" value="EP450IV"/>
</dbReference>
<dbReference type="GO" id="GO:0020037">
    <property type="term" value="F:heme binding"/>
    <property type="evidence" value="ECO:0007669"/>
    <property type="project" value="InterPro"/>
</dbReference>
<comment type="cofactor">
    <cofactor evidence="1 7">
        <name>heme</name>
        <dbReference type="ChEBI" id="CHEBI:30413"/>
    </cofactor>
</comment>
<keyword evidence="10" id="KW-1185">Reference proteome</keyword>
<evidence type="ECO:0000256" key="3">
    <source>
        <dbReference type="ARBA" id="ARBA00022617"/>
    </source>
</evidence>
<dbReference type="InterPro" id="IPR001128">
    <property type="entry name" value="Cyt_P450"/>
</dbReference>
<dbReference type="PRINTS" id="PR00385">
    <property type="entry name" value="P450"/>
</dbReference>
<proteinExistence type="inferred from homology"/>
<evidence type="ECO:0000256" key="7">
    <source>
        <dbReference type="PIRSR" id="PIRSR602403-1"/>
    </source>
</evidence>
<dbReference type="GO" id="GO:0016705">
    <property type="term" value="F:oxidoreductase activity, acting on paired donors, with incorporation or reduction of molecular oxygen"/>
    <property type="evidence" value="ECO:0007669"/>
    <property type="project" value="InterPro"/>
</dbReference>
<evidence type="ECO:0008006" key="11">
    <source>
        <dbReference type="Google" id="ProtNLM"/>
    </source>
</evidence>
<keyword evidence="4 7" id="KW-0479">Metal-binding</keyword>
<evidence type="ECO:0000256" key="8">
    <source>
        <dbReference type="RuleBase" id="RU000461"/>
    </source>
</evidence>
<dbReference type="InterPro" id="IPR002403">
    <property type="entry name" value="Cyt_P450_E_grp-IV"/>
</dbReference>
<dbReference type="InterPro" id="IPR050121">
    <property type="entry name" value="Cytochrome_P450_monoxygenase"/>
</dbReference>
<dbReference type="EMBL" id="NKUJ01000076">
    <property type="protein sequence ID" value="RMJ14856.1"/>
    <property type="molecule type" value="Genomic_DNA"/>
</dbReference>
<evidence type="ECO:0000313" key="9">
    <source>
        <dbReference type="EMBL" id="RMJ14856.1"/>
    </source>
</evidence>
<dbReference type="PANTHER" id="PTHR24305:SF164">
    <property type="entry name" value="P450, PUTATIVE (EUROFUNG)-RELATED"/>
    <property type="match status" value="1"/>
</dbReference>
<dbReference type="CDD" id="cd11059">
    <property type="entry name" value="CYP_fungal"/>
    <property type="match status" value="1"/>
</dbReference>
<dbReference type="Pfam" id="PF00067">
    <property type="entry name" value="p450"/>
    <property type="match status" value="1"/>
</dbReference>
<dbReference type="SUPFAM" id="SSF48264">
    <property type="entry name" value="Cytochrome P450"/>
    <property type="match status" value="1"/>
</dbReference>
<keyword evidence="5 7" id="KW-0408">Iron</keyword>
<evidence type="ECO:0000256" key="4">
    <source>
        <dbReference type="ARBA" id="ARBA00022723"/>
    </source>
</evidence>
<evidence type="ECO:0000256" key="2">
    <source>
        <dbReference type="ARBA" id="ARBA00010617"/>
    </source>
</evidence>
<accession>A0A3M2SBC7</accession>
<feature type="binding site" description="axial binding residue" evidence="7">
    <location>
        <position position="460"/>
    </location>
    <ligand>
        <name>heme</name>
        <dbReference type="ChEBI" id="CHEBI:30413"/>
    </ligand>
    <ligandPart>
        <name>Fe</name>
        <dbReference type="ChEBI" id="CHEBI:18248"/>
    </ligandPart>
</feature>
<name>A0A3M2SBC7_9HYPO</name>
<comment type="caution">
    <text evidence="9">The sequence shown here is derived from an EMBL/GenBank/DDBJ whole genome shotgun (WGS) entry which is preliminary data.</text>
</comment>
<dbReference type="GO" id="GO:0004497">
    <property type="term" value="F:monooxygenase activity"/>
    <property type="evidence" value="ECO:0007669"/>
    <property type="project" value="UniProtKB-KW"/>
</dbReference>
<dbReference type="InterPro" id="IPR017972">
    <property type="entry name" value="Cyt_P450_CS"/>
</dbReference>
<evidence type="ECO:0000256" key="6">
    <source>
        <dbReference type="ARBA" id="ARBA00023033"/>
    </source>
</evidence>
<dbReference type="GO" id="GO:0005506">
    <property type="term" value="F:iron ion binding"/>
    <property type="evidence" value="ECO:0007669"/>
    <property type="project" value="InterPro"/>
</dbReference>
<dbReference type="OrthoDB" id="1470350at2759"/>
<gene>
    <name evidence="9" type="ORF">CDV36_005456</name>
</gene>
<keyword evidence="6 8" id="KW-0503">Monooxygenase</keyword>
<comment type="similarity">
    <text evidence="2 8">Belongs to the cytochrome P450 family.</text>
</comment>
<dbReference type="STRING" id="2010991.A0A3M2SBC7"/>
<protein>
    <recommendedName>
        <fullName evidence="11">P450 monooxygenase</fullName>
    </recommendedName>
</protein>
<evidence type="ECO:0000256" key="1">
    <source>
        <dbReference type="ARBA" id="ARBA00001971"/>
    </source>
</evidence>
<dbReference type="InterPro" id="IPR036396">
    <property type="entry name" value="Cyt_P450_sf"/>
</dbReference>
<evidence type="ECO:0000256" key="5">
    <source>
        <dbReference type="ARBA" id="ARBA00023004"/>
    </source>
</evidence>
<keyword evidence="3 7" id="KW-0349">Heme</keyword>